<gene>
    <name evidence="1" type="ORF">GJU39_20145</name>
</gene>
<proteinExistence type="predicted"/>
<dbReference type="InterPro" id="IPR045538">
    <property type="entry name" value="CIS_TMP"/>
</dbReference>
<accession>A0A7K0G3L4</accession>
<keyword evidence="2" id="KW-1185">Reference proteome</keyword>
<protein>
    <submittedName>
        <fullName evidence="1">Uncharacterized protein</fullName>
    </submittedName>
</protein>
<dbReference type="OrthoDB" id="1488184at2"/>
<dbReference type="Pfam" id="PF19268">
    <property type="entry name" value="CIS_TMP"/>
    <property type="match status" value="1"/>
</dbReference>
<name>A0A7K0G3L4_9SPHI</name>
<dbReference type="RefSeq" id="WP_154282802.1">
    <property type="nucleotide sequence ID" value="NZ_JBHUJQ010000001.1"/>
</dbReference>
<sequence>MADKQSDAVHYLQFVVTGMMETDEPDLVLIKILCGVPVHQPVKSGIEISQEEVKICKKRQWLSVLLKPIK</sequence>
<evidence type="ECO:0000313" key="1">
    <source>
        <dbReference type="EMBL" id="MRX78398.1"/>
    </source>
</evidence>
<dbReference type="EMBL" id="WKKH01000050">
    <property type="protein sequence ID" value="MRX78398.1"/>
    <property type="molecule type" value="Genomic_DNA"/>
</dbReference>
<dbReference type="Proteomes" id="UP000487757">
    <property type="component" value="Unassembled WGS sequence"/>
</dbReference>
<comment type="caution">
    <text evidence="1">The sequence shown here is derived from an EMBL/GenBank/DDBJ whole genome shotgun (WGS) entry which is preliminary data.</text>
</comment>
<reference evidence="1 2" key="1">
    <citation type="submission" date="2019-11" db="EMBL/GenBank/DDBJ databases">
        <title>Pedobacter petrophilus genome.</title>
        <authorList>
            <person name="Feldbauer M.J."/>
            <person name="Newman J.D."/>
        </authorList>
    </citation>
    <scope>NUCLEOTIDE SEQUENCE [LARGE SCALE GENOMIC DNA]</scope>
    <source>
        <strain evidence="1 2">LMG 29686</strain>
    </source>
</reference>
<dbReference type="AlphaFoldDB" id="A0A7K0G3L4"/>
<evidence type="ECO:0000313" key="2">
    <source>
        <dbReference type="Proteomes" id="UP000487757"/>
    </source>
</evidence>
<organism evidence="1 2">
    <name type="scientific">Pedobacter petrophilus</name>
    <dbReference type="NCBI Taxonomy" id="1908241"/>
    <lineage>
        <taxon>Bacteria</taxon>
        <taxon>Pseudomonadati</taxon>
        <taxon>Bacteroidota</taxon>
        <taxon>Sphingobacteriia</taxon>
        <taxon>Sphingobacteriales</taxon>
        <taxon>Sphingobacteriaceae</taxon>
        <taxon>Pedobacter</taxon>
    </lineage>
</organism>